<dbReference type="AlphaFoldDB" id="A0A5B0SEF1"/>
<gene>
    <name evidence="2" type="ORF">PGTUg99_033610</name>
</gene>
<comment type="caution">
    <text evidence="2">The sequence shown here is derived from an EMBL/GenBank/DDBJ whole genome shotgun (WGS) entry which is preliminary data.</text>
</comment>
<dbReference type="EMBL" id="VDEP01000035">
    <property type="protein sequence ID" value="KAA1136491.1"/>
    <property type="molecule type" value="Genomic_DNA"/>
</dbReference>
<evidence type="ECO:0000313" key="3">
    <source>
        <dbReference type="Proteomes" id="UP000325313"/>
    </source>
</evidence>
<accession>A0A5B0SEF1</accession>
<organism evidence="2 3">
    <name type="scientific">Puccinia graminis f. sp. tritici</name>
    <dbReference type="NCBI Taxonomy" id="56615"/>
    <lineage>
        <taxon>Eukaryota</taxon>
        <taxon>Fungi</taxon>
        <taxon>Dikarya</taxon>
        <taxon>Basidiomycota</taxon>
        <taxon>Pucciniomycotina</taxon>
        <taxon>Pucciniomycetes</taxon>
        <taxon>Pucciniales</taxon>
        <taxon>Pucciniaceae</taxon>
        <taxon>Puccinia</taxon>
    </lineage>
</organism>
<reference evidence="2 3" key="1">
    <citation type="submission" date="2019-05" db="EMBL/GenBank/DDBJ databases">
        <title>Emergence of the Ug99 lineage of the wheat stem rust pathogen through somatic hybridization.</title>
        <authorList>
            <person name="Li F."/>
            <person name="Upadhyaya N.M."/>
            <person name="Sperschneider J."/>
            <person name="Matny O."/>
            <person name="Nguyen-Phuc H."/>
            <person name="Mago R."/>
            <person name="Raley C."/>
            <person name="Miller M.E."/>
            <person name="Silverstein K.A.T."/>
            <person name="Henningsen E."/>
            <person name="Hirsch C.D."/>
            <person name="Visser B."/>
            <person name="Pretorius Z.A."/>
            <person name="Steffenson B.J."/>
            <person name="Schwessinger B."/>
            <person name="Dodds P.N."/>
            <person name="Figueroa M."/>
        </authorList>
    </citation>
    <scope>NUCLEOTIDE SEQUENCE [LARGE SCALE GENOMIC DNA]</scope>
    <source>
        <strain evidence="2 3">Ug99</strain>
    </source>
</reference>
<name>A0A5B0SEF1_PUCGR</name>
<sequence>MVTLAPVKFKIPCVTTCGWIRPPKIQPAKAEKADQPVVCTPPGAKALQDACTTVGQPKGAGPIDMDSAGMHNSQRGGLIAGPEDPPQPRQCWDCTHYNSPGLQQSSPPTPAPLKFANMKGPAPISPWNRDLPLINNTRWALSMEDSFIGTPMWFNCSKWCFPTPLLLKIMNRAKALGLTHTVQDTANYRGSSSGPTGYQLSPVY</sequence>
<feature type="region of interest" description="Disordered" evidence="1">
    <location>
        <begin position="185"/>
        <end position="204"/>
    </location>
</feature>
<dbReference type="Proteomes" id="UP000325313">
    <property type="component" value="Unassembled WGS sequence"/>
</dbReference>
<protein>
    <submittedName>
        <fullName evidence="2">Uncharacterized protein</fullName>
    </submittedName>
</protein>
<evidence type="ECO:0000256" key="1">
    <source>
        <dbReference type="SAM" id="MobiDB-lite"/>
    </source>
</evidence>
<proteinExistence type="predicted"/>
<evidence type="ECO:0000313" key="2">
    <source>
        <dbReference type="EMBL" id="KAA1136491.1"/>
    </source>
</evidence>